<evidence type="ECO:0000256" key="2">
    <source>
        <dbReference type="SAM" id="Phobius"/>
    </source>
</evidence>
<feature type="compositionally biased region" description="Acidic residues" evidence="1">
    <location>
        <begin position="219"/>
        <end position="230"/>
    </location>
</feature>
<reference evidence="3" key="1">
    <citation type="journal article" date="2023" name="Mol. Phylogenet. Evol.">
        <title>Genome-scale phylogeny and comparative genomics of the fungal order Sordariales.</title>
        <authorList>
            <person name="Hensen N."/>
            <person name="Bonometti L."/>
            <person name="Westerberg I."/>
            <person name="Brannstrom I.O."/>
            <person name="Guillou S."/>
            <person name="Cros-Aarteil S."/>
            <person name="Calhoun S."/>
            <person name="Haridas S."/>
            <person name="Kuo A."/>
            <person name="Mondo S."/>
            <person name="Pangilinan J."/>
            <person name="Riley R."/>
            <person name="LaButti K."/>
            <person name="Andreopoulos B."/>
            <person name="Lipzen A."/>
            <person name="Chen C."/>
            <person name="Yan M."/>
            <person name="Daum C."/>
            <person name="Ng V."/>
            <person name="Clum A."/>
            <person name="Steindorff A."/>
            <person name="Ohm R.A."/>
            <person name="Martin F."/>
            <person name="Silar P."/>
            <person name="Natvig D.O."/>
            <person name="Lalanne C."/>
            <person name="Gautier V."/>
            <person name="Ament-Velasquez S.L."/>
            <person name="Kruys A."/>
            <person name="Hutchinson M.I."/>
            <person name="Powell A.J."/>
            <person name="Barry K."/>
            <person name="Miller A.N."/>
            <person name="Grigoriev I.V."/>
            <person name="Debuchy R."/>
            <person name="Gladieux P."/>
            <person name="Hiltunen Thoren M."/>
            <person name="Johannesson H."/>
        </authorList>
    </citation>
    <scope>NUCLEOTIDE SEQUENCE</scope>
    <source>
        <strain evidence="3">SMH4131-1</strain>
    </source>
</reference>
<keyword evidence="2" id="KW-0812">Transmembrane</keyword>
<protein>
    <submittedName>
        <fullName evidence="3">Uncharacterized protein</fullName>
    </submittedName>
</protein>
<dbReference type="AlphaFoldDB" id="A0AAE0IFJ4"/>
<dbReference type="Proteomes" id="UP001286456">
    <property type="component" value="Unassembled WGS sequence"/>
</dbReference>
<accession>A0AAE0IFJ4</accession>
<name>A0AAE0IFJ4_9PEZI</name>
<feature type="compositionally biased region" description="Polar residues" evidence="1">
    <location>
        <begin position="116"/>
        <end position="130"/>
    </location>
</feature>
<evidence type="ECO:0000313" key="3">
    <source>
        <dbReference type="EMBL" id="KAK3323787.1"/>
    </source>
</evidence>
<evidence type="ECO:0000313" key="4">
    <source>
        <dbReference type="Proteomes" id="UP001286456"/>
    </source>
</evidence>
<dbReference type="EMBL" id="JAUEPO010000004">
    <property type="protein sequence ID" value="KAK3323787.1"/>
    <property type="molecule type" value="Genomic_DNA"/>
</dbReference>
<feature type="region of interest" description="Disordered" evidence="1">
    <location>
        <begin position="96"/>
        <end position="132"/>
    </location>
</feature>
<keyword evidence="4" id="KW-1185">Reference proteome</keyword>
<sequence>MAPNAAAVLSAAKNVMSTRADPPPGFWESLGLAEFVWWIWDFLKSISWGALWLLGRFFIFAGFGAVLFIFLLTCFYVRNTCILRADSKVEELAGNGSTAIDPAQDPSDAELDLEQGCSNSVGSTSSTTYDDASPAEAPAAFVAPGGLTHPEPNLDQDQASYETLFDAQEGYDMADDESKADASNTTEEACSVAPAFTAESWSSYENTDAAGYGYYGEPIDLDGGDGDDSDDRLLGHNQEGAA</sequence>
<evidence type="ECO:0000256" key="1">
    <source>
        <dbReference type="SAM" id="MobiDB-lite"/>
    </source>
</evidence>
<reference evidence="3" key="2">
    <citation type="submission" date="2023-06" db="EMBL/GenBank/DDBJ databases">
        <authorList>
            <consortium name="Lawrence Berkeley National Laboratory"/>
            <person name="Haridas S."/>
            <person name="Hensen N."/>
            <person name="Bonometti L."/>
            <person name="Westerberg I."/>
            <person name="Brannstrom I.O."/>
            <person name="Guillou S."/>
            <person name="Cros-Aarteil S."/>
            <person name="Calhoun S."/>
            <person name="Kuo A."/>
            <person name="Mondo S."/>
            <person name="Pangilinan J."/>
            <person name="Riley R."/>
            <person name="Labutti K."/>
            <person name="Andreopoulos B."/>
            <person name="Lipzen A."/>
            <person name="Chen C."/>
            <person name="Yanf M."/>
            <person name="Daum C."/>
            <person name="Ng V."/>
            <person name="Clum A."/>
            <person name="Steindorff A."/>
            <person name="Ohm R."/>
            <person name="Martin F."/>
            <person name="Silar P."/>
            <person name="Natvig D."/>
            <person name="Lalanne C."/>
            <person name="Gautier V."/>
            <person name="Ament-Velasquez S.L."/>
            <person name="Kruys A."/>
            <person name="Hutchinson M.I."/>
            <person name="Powell A.J."/>
            <person name="Barry K."/>
            <person name="Miller A.N."/>
            <person name="Grigoriev I.V."/>
            <person name="Debuchy R."/>
            <person name="Gladieux P."/>
            <person name="Thoren M.H."/>
            <person name="Johannesson H."/>
        </authorList>
    </citation>
    <scope>NUCLEOTIDE SEQUENCE</scope>
    <source>
        <strain evidence="3">SMH4131-1</strain>
    </source>
</reference>
<feature type="region of interest" description="Disordered" evidence="1">
    <location>
        <begin position="207"/>
        <end position="242"/>
    </location>
</feature>
<gene>
    <name evidence="3" type="ORF">B0T19DRAFT_213775</name>
</gene>
<keyword evidence="2" id="KW-1133">Transmembrane helix</keyword>
<comment type="caution">
    <text evidence="3">The sequence shown here is derived from an EMBL/GenBank/DDBJ whole genome shotgun (WGS) entry which is preliminary data.</text>
</comment>
<keyword evidence="2" id="KW-0472">Membrane</keyword>
<organism evidence="3 4">
    <name type="scientific">Cercophora scortea</name>
    <dbReference type="NCBI Taxonomy" id="314031"/>
    <lineage>
        <taxon>Eukaryota</taxon>
        <taxon>Fungi</taxon>
        <taxon>Dikarya</taxon>
        <taxon>Ascomycota</taxon>
        <taxon>Pezizomycotina</taxon>
        <taxon>Sordariomycetes</taxon>
        <taxon>Sordariomycetidae</taxon>
        <taxon>Sordariales</taxon>
        <taxon>Lasiosphaeriaceae</taxon>
        <taxon>Cercophora</taxon>
    </lineage>
</organism>
<proteinExistence type="predicted"/>
<feature type="transmembrane region" description="Helical" evidence="2">
    <location>
        <begin position="50"/>
        <end position="77"/>
    </location>
</feature>